<reference evidence="1 2" key="1">
    <citation type="submission" date="2019-02" db="EMBL/GenBank/DDBJ databases">
        <title>Deep-cultivation of Planctomycetes and their phenomic and genomic characterization uncovers novel biology.</title>
        <authorList>
            <person name="Wiegand S."/>
            <person name="Jogler M."/>
            <person name="Boedeker C."/>
            <person name="Pinto D."/>
            <person name="Vollmers J."/>
            <person name="Rivas-Marin E."/>
            <person name="Kohn T."/>
            <person name="Peeters S.H."/>
            <person name="Heuer A."/>
            <person name="Rast P."/>
            <person name="Oberbeckmann S."/>
            <person name="Bunk B."/>
            <person name="Jeske O."/>
            <person name="Meyerdierks A."/>
            <person name="Storesund J.E."/>
            <person name="Kallscheuer N."/>
            <person name="Luecker S."/>
            <person name="Lage O.M."/>
            <person name="Pohl T."/>
            <person name="Merkel B.J."/>
            <person name="Hornburger P."/>
            <person name="Mueller R.-W."/>
            <person name="Bruemmer F."/>
            <person name="Labrenz M."/>
            <person name="Spormann A.M."/>
            <person name="Op den Camp H."/>
            <person name="Overmann J."/>
            <person name="Amann R."/>
            <person name="Jetten M.S.M."/>
            <person name="Mascher T."/>
            <person name="Medema M.H."/>
            <person name="Devos D.P."/>
            <person name="Kaster A.-K."/>
            <person name="Ovreas L."/>
            <person name="Rohde M."/>
            <person name="Galperin M.Y."/>
            <person name="Jogler C."/>
        </authorList>
    </citation>
    <scope>NUCLEOTIDE SEQUENCE [LARGE SCALE GENOMIC DNA]</scope>
    <source>
        <strain evidence="1 2">Pan44</strain>
    </source>
</reference>
<dbReference type="Proteomes" id="UP000315700">
    <property type="component" value="Chromosome"/>
</dbReference>
<keyword evidence="2" id="KW-1185">Reference proteome</keyword>
<evidence type="ECO:0000313" key="2">
    <source>
        <dbReference type="Proteomes" id="UP000315700"/>
    </source>
</evidence>
<dbReference type="RefSeq" id="WP_145027132.1">
    <property type="nucleotide sequence ID" value="NZ_CP036271.1"/>
</dbReference>
<name>A0A517S932_9PLAN</name>
<accession>A0A517S932</accession>
<dbReference type="InParanoid" id="A0A517S932"/>
<dbReference type="EMBL" id="CP036271">
    <property type="protein sequence ID" value="QDT52622.1"/>
    <property type="molecule type" value="Genomic_DNA"/>
</dbReference>
<evidence type="ECO:0008006" key="3">
    <source>
        <dbReference type="Google" id="ProtNLM"/>
    </source>
</evidence>
<dbReference type="OrthoDB" id="289094at2"/>
<organism evidence="1 2">
    <name type="scientific">Caulifigura coniformis</name>
    <dbReference type="NCBI Taxonomy" id="2527983"/>
    <lineage>
        <taxon>Bacteria</taxon>
        <taxon>Pseudomonadati</taxon>
        <taxon>Planctomycetota</taxon>
        <taxon>Planctomycetia</taxon>
        <taxon>Planctomycetales</taxon>
        <taxon>Planctomycetaceae</taxon>
        <taxon>Caulifigura</taxon>
    </lineage>
</organism>
<gene>
    <name evidence="1" type="ORF">Pan44_06340</name>
</gene>
<evidence type="ECO:0000313" key="1">
    <source>
        <dbReference type="EMBL" id="QDT52622.1"/>
    </source>
</evidence>
<sequence length="159" mass="17005">MNRPNVSPLTCGRGKRMETPALRSVCSVVLALVLTGCGDNGPVLVEARGTVLYRGDIVPKANVVFISDDGASMSIGVTDEQGQFQLSTRGRAGALIGPYKVGITAIRLKGPVFPSMTEEQILANEQVVIPRKFGNARKSALVASVSEDPSRNDFRFDLK</sequence>
<dbReference type="AlphaFoldDB" id="A0A517S932"/>
<dbReference type="KEGG" id="ccos:Pan44_06340"/>
<proteinExistence type="predicted"/>
<protein>
    <recommendedName>
        <fullName evidence="3">Carboxypeptidase regulatory-like domain-containing protein</fullName>
    </recommendedName>
</protein>